<organism evidence="2 3">
    <name type="scientific">Vibrio qingdaonensis</name>
    <dbReference type="NCBI Taxonomy" id="2829491"/>
    <lineage>
        <taxon>Bacteria</taxon>
        <taxon>Pseudomonadati</taxon>
        <taxon>Pseudomonadota</taxon>
        <taxon>Gammaproteobacteria</taxon>
        <taxon>Vibrionales</taxon>
        <taxon>Vibrionaceae</taxon>
        <taxon>Vibrio</taxon>
    </lineage>
</organism>
<evidence type="ECO:0000256" key="1">
    <source>
        <dbReference type="SAM" id="MobiDB-lite"/>
    </source>
</evidence>
<dbReference type="RefSeq" id="WP_265675512.1">
    <property type="nucleotide sequence ID" value="NZ_JAKRRY010000016.1"/>
</dbReference>
<keyword evidence="3" id="KW-1185">Reference proteome</keyword>
<accession>A0A9X3CP58</accession>
<dbReference type="AlphaFoldDB" id="A0A9X3CP58"/>
<feature type="region of interest" description="Disordered" evidence="1">
    <location>
        <begin position="261"/>
        <end position="285"/>
    </location>
</feature>
<dbReference type="Proteomes" id="UP001155587">
    <property type="component" value="Unassembled WGS sequence"/>
</dbReference>
<reference evidence="2" key="1">
    <citation type="submission" date="2022-02" db="EMBL/GenBank/DDBJ databases">
        <title>Vibrio sp. nov, a new bacterium isolated from seawater.</title>
        <authorList>
            <person name="Yuan Y."/>
        </authorList>
    </citation>
    <scope>NUCLEOTIDE SEQUENCE</scope>
    <source>
        <strain evidence="2">ZSDZ65</strain>
    </source>
</reference>
<feature type="compositionally biased region" description="Basic and acidic residues" evidence="1">
    <location>
        <begin position="264"/>
        <end position="278"/>
    </location>
</feature>
<name>A0A9X3CP58_9VIBR</name>
<comment type="caution">
    <text evidence="2">The sequence shown here is derived from an EMBL/GenBank/DDBJ whole genome shotgun (WGS) entry which is preliminary data.</text>
</comment>
<evidence type="ECO:0000313" key="3">
    <source>
        <dbReference type="Proteomes" id="UP001155587"/>
    </source>
</evidence>
<evidence type="ECO:0000313" key="2">
    <source>
        <dbReference type="EMBL" id="MCW8346978.1"/>
    </source>
</evidence>
<sequence>MSEGKLPLAANGLQLNFCKTLACDNFGRSDANLYILQHSNPKRPAMVCRECGAFPPLLNNQEVLSELKRLRLTHDDGLPACKDSQCENFGLSVDTHKERYHAFGFSGDRQRYRCKSCQGTFVDKWSGANKKIEFQEALLAFLFTGYSVREICRKLDINPKTFYDNIDQIASRCRRKLAHIDARWLNHARQYTLASNYQSLQPNSHNGVFWFATCDADSGYVLCQHTNYTLENCANSDLDHDAYQNHAQFLSKQYVAENYGSTNKRTESERRPQSHRDNISFGTPPPNIKERIDINYQNILARSNVEDPLGNFSKFHYPNTGTLIRAPYTSYAHYLHISQMIGEKKPLAIFMPQDPVLRSAALTVYLERIKSNNVDLLYVMQDPKWDNSGLSKTTDIALMGWWRDRWAIAHQASGASKGLCYLSSANDTLSGSNASSDNVDDTNYWLQVASIESVEFYQARFQLLFESFINEPRRKLRPGGIMPLLDIFRAWHNLCYQDKQGLTAAQRLNVCEAPMTLKQLLE</sequence>
<gene>
    <name evidence="2" type="ORF">MD535_13315</name>
</gene>
<proteinExistence type="predicted"/>
<protein>
    <submittedName>
        <fullName evidence="2">Lactate dehydrogenase</fullName>
    </submittedName>
</protein>
<dbReference type="EMBL" id="JAKRRY010000016">
    <property type="protein sequence ID" value="MCW8346978.1"/>
    <property type="molecule type" value="Genomic_DNA"/>
</dbReference>